<evidence type="ECO:0000256" key="6">
    <source>
        <dbReference type="ARBA" id="ARBA00023002"/>
    </source>
</evidence>
<proteinExistence type="inferred from homology"/>
<dbReference type="InterPro" id="IPR039718">
    <property type="entry name" value="Rrm1"/>
</dbReference>
<dbReference type="Pfam" id="PF08343">
    <property type="entry name" value="RNR_N"/>
    <property type="match status" value="1"/>
</dbReference>
<evidence type="ECO:0000313" key="12">
    <source>
        <dbReference type="EMBL" id="CAB38642.1"/>
    </source>
</evidence>
<evidence type="ECO:0000259" key="11">
    <source>
        <dbReference type="PROSITE" id="PS00089"/>
    </source>
</evidence>
<dbReference type="InterPro" id="IPR013509">
    <property type="entry name" value="RNR_lsu_N"/>
</dbReference>
<keyword evidence="8" id="KW-1015">Disulfide bond</keyword>
<dbReference type="SUPFAM" id="SSF51998">
    <property type="entry name" value="PFL-like glycyl radical enzymes"/>
    <property type="match status" value="1"/>
</dbReference>
<dbReference type="NCBIfam" id="TIGR04170">
    <property type="entry name" value="RNR_1b_NrdE"/>
    <property type="match status" value="1"/>
</dbReference>
<dbReference type="Gene3D" id="3.20.70.20">
    <property type="match status" value="1"/>
</dbReference>
<dbReference type="CDD" id="cd01679">
    <property type="entry name" value="RNR_I"/>
    <property type="match status" value="1"/>
</dbReference>
<comment type="catalytic activity">
    <reaction evidence="9 10">
        <text>a 2'-deoxyribonucleoside 5'-diphosphate + [thioredoxin]-disulfide + H2O = a ribonucleoside 5'-diphosphate + [thioredoxin]-dithiol</text>
        <dbReference type="Rhea" id="RHEA:23252"/>
        <dbReference type="Rhea" id="RHEA-COMP:10698"/>
        <dbReference type="Rhea" id="RHEA-COMP:10700"/>
        <dbReference type="ChEBI" id="CHEBI:15377"/>
        <dbReference type="ChEBI" id="CHEBI:29950"/>
        <dbReference type="ChEBI" id="CHEBI:50058"/>
        <dbReference type="ChEBI" id="CHEBI:57930"/>
        <dbReference type="ChEBI" id="CHEBI:73316"/>
        <dbReference type="EC" id="1.17.4.1"/>
    </reaction>
</comment>
<evidence type="ECO:0000256" key="1">
    <source>
        <dbReference type="ARBA" id="ARBA00010406"/>
    </source>
</evidence>
<dbReference type="InterPro" id="IPR008926">
    <property type="entry name" value="RNR_R1-su_N"/>
</dbReference>
<gene>
    <name evidence="12" type="primary">rir1</name>
</gene>
<dbReference type="InterPro" id="IPR026459">
    <property type="entry name" value="RNR_1b_NrdE"/>
</dbReference>
<dbReference type="EMBL" id="AJ133495">
    <property type="protein sequence ID" value="CAB38642.1"/>
    <property type="molecule type" value="Genomic_DNA"/>
</dbReference>
<evidence type="ECO:0000256" key="7">
    <source>
        <dbReference type="ARBA" id="ARBA00023116"/>
    </source>
</evidence>
<keyword evidence="4" id="KW-0547">Nucleotide-binding</keyword>
<comment type="function">
    <text evidence="10">Provides the precursors necessary for DNA synthesis. Catalyzes the biosynthesis of deoxyribonucleotides from the corresponding ribonucleotides.</text>
</comment>
<dbReference type="GO" id="GO:0005971">
    <property type="term" value="C:ribonucleoside-diphosphate reductase complex"/>
    <property type="evidence" value="ECO:0007669"/>
    <property type="project" value="TreeGrafter"/>
</dbReference>
<dbReference type="Pfam" id="PF00317">
    <property type="entry name" value="Ribonuc_red_lgN"/>
    <property type="match status" value="1"/>
</dbReference>
<organism evidence="12">
    <name type="scientific">Staphylococcus aureus</name>
    <dbReference type="NCBI Taxonomy" id="1280"/>
    <lineage>
        <taxon>Bacteria</taxon>
        <taxon>Bacillati</taxon>
        <taxon>Bacillota</taxon>
        <taxon>Bacilli</taxon>
        <taxon>Bacillales</taxon>
        <taxon>Staphylococcaceae</taxon>
        <taxon>Staphylococcus</taxon>
    </lineage>
</organism>
<dbReference type="SUPFAM" id="SSF48168">
    <property type="entry name" value="R1 subunit of ribonucleotide reductase, N-terminal domain"/>
    <property type="match status" value="1"/>
</dbReference>
<dbReference type="Pfam" id="PF02867">
    <property type="entry name" value="Ribonuc_red_lgC"/>
    <property type="match status" value="1"/>
</dbReference>
<dbReference type="GO" id="GO:0009263">
    <property type="term" value="P:deoxyribonucleotide biosynthetic process"/>
    <property type="evidence" value="ECO:0007669"/>
    <property type="project" value="UniProtKB-KW"/>
</dbReference>
<evidence type="ECO:0000256" key="2">
    <source>
        <dbReference type="ARBA" id="ARBA00012274"/>
    </source>
</evidence>
<accession>Q9Z5C8</accession>
<dbReference type="EC" id="1.17.4.1" evidence="2 10"/>
<dbReference type="InterPro" id="IPR000788">
    <property type="entry name" value="RNR_lg_C"/>
</dbReference>
<keyword evidence="6 10" id="KW-0560">Oxidoreductase</keyword>
<dbReference type="NCBIfam" id="TIGR02506">
    <property type="entry name" value="NrdE_NrdA"/>
    <property type="match status" value="1"/>
</dbReference>
<evidence type="ECO:0000256" key="4">
    <source>
        <dbReference type="ARBA" id="ARBA00022741"/>
    </source>
</evidence>
<reference evidence="12" key="1">
    <citation type="submission" date="1999-03" db="EMBL/GenBank/DDBJ databases">
        <title>Isolation of the Staphylococcus aureus ribonucleotide reductase operon.</title>
        <authorList>
            <person name="Morrissey J.A."/>
            <person name="Williams P."/>
        </authorList>
    </citation>
    <scope>NUCLEOTIDE SEQUENCE</scope>
    <source>
        <strain evidence="12">BB</strain>
    </source>
</reference>
<keyword evidence="7 10" id="KW-0215">Deoxyribonucleotide synthesis</keyword>
<dbReference type="Gene3D" id="1.10.1650.20">
    <property type="match status" value="1"/>
</dbReference>
<dbReference type="InterPro" id="IPR013346">
    <property type="entry name" value="NrdE_NrdA_C"/>
</dbReference>
<comment type="similarity">
    <text evidence="1 10">Belongs to the ribonucleoside diphosphate reductase large chain family.</text>
</comment>
<dbReference type="GO" id="GO:0005524">
    <property type="term" value="F:ATP binding"/>
    <property type="evidence" value="ECO:0007669"/>
    <property type="project" value="UniProtKB-KW"/>
</dbReference>
<feature type="domain" description="Ribonucleotide reductase large subunit" evidence="11">
    <location>
        <begin position="576"/>
        <end position="598"/>
    </location>
</feature>
<dbReference type="PRINTS" id="PR01183">
    <property type="entry name" value="RIBORDTASEM1"/>
</dbReference>
<name>Q9Z5C8_STAAU</name>
<keyword evidence="5" id="KW-0067">ATP-binding</keyword>
<evidence type="ECO:0000256" key="9">
    <source>
        <dbReference type="ARBA" id="ARBA00047754"/>
    </source>
</evidence>
<evidence type="ECO:0000256" key="5">
    <source>
        <dbReference type="ARBA" id="ARBA00022840"/>
    </source>
</evidence>
<dbReference type="PANTHER" id="PTHR11573:SF30">
    <property type="entry name" value="RIBONUCLEOSIDE-DIPHOSPHATE REDUCTASE 2 SUBUNIT ALPHA"/>
    <property type="match status" value="1"/>
</dbReference>
<dbReference type="UniPathway" id="UPA00326"/>
<dbReference type="InterPro" id="IPR013554">
    <property type="entry name" value="RNR_N"/>
</dbReference>
<evidence type="ECO:0000256" key="3">
    <source>
        <dbReference type="ARBA" id="ARBA00022533"/>
    </source>
</evidence>
<dbReference type="AlphaFoldDB" id="Q9Z5C8"/>
<dbReference type="GO" id="GO:0004748">
    <property type="term" value="F:ribonucleoside-diphosphate reductase activity, thioredoxin disulfide as acceptor"/>
    <property type="evidence" value="ECO:0007669"/>
    <property type="project" value="UniProtKB-EC"/>
</dbReference>
<sequence>MEKTKTLLNLRTRWVILMKTMEEKKYNHIELNNEVTKRREDGFFSLEKDQEALVAYLEEVKDKTIFFDTEIERLRYLVDNDFYFNVFDIYSEADLIEITDYAKSIPFNFASYMSASKFFKDYALKTNDKSQYLEDYNQHVAIVALYLANGNKAQAKQFISAMVEQRYQPATPTFLNAGRARRGELVSCFLLEVDDSLNSINFIDSTAKQLSKIGGGVAINLSKLRARGEAIKGIKGVAKGVLPIAKSLEGGFSYADQLGQRPGAGAVYLNIFHYDVEEFLDTKKVNADEDLRLSTISTGLIVPSKFFDLAKEGKDFYMFAPHTVKEEYGVTLDDIDLEKYYDDMVANPNVEKKKKNAREMLNLIAQTQLQSGYPYLMFKDNANRVHPNSNIGQIKMSNLCTEIFQLQETSIINDYGIEDEIKRDISCNLGSLNIVNVMESGKFRDSVHSGMDALTVVSDVANIQNAPGVRKANSELHSVGLGVMNLHGYLAKNKIGYESEEAKDFANIFFMMMNFYSIERSMEIAKERGIKYQDFEKSDYANGKYFEFYTTQEFEPQFEKVRELFDGMAIPTSEDWKKLQQDVEQYGLYHAYRLAIAPTQSISYVQNATSSVMPIVDQIERRTYGNAETFYPMPFLSPQTMWYCKSAFNTDQMKLIDLIATIQTHIDQGISTILYVNSEISTRELARLYVYAHYKGLKSLYYTRNKLLSVEECTSCSI</sequence>
<evidence type="ECO:0000256" key="10">
    <source>
        <dbReference type="RuleBase" id="RU003410"/>
    </source>
</evidence>
<dbReference type="PANTHER" id="PTHR11573">
    <property type="entry name" value="RIBONUCLEOSIDE-DIPHOSPHATE REDUCTASE LARGE CHAIN"/>
    <property type="match status" value="1"/>
</dbReference>
<evidence type="ECO:0000256" key="8">
    <source>
        <dbReference type="ARBA" id="ARBA00023157"/>
    </source>
</evidence>
<dbReference type="PROSITE" id="PS00089">
    <property type="entry name" value="RIBORED_LARGE"/>
    <property type="match status" value="1"/>
</dbReference>
<protein>
    <recommendedName>
        <fullName evidence="2 10">Ribonucleoside-diphosphate reductase</fullName>
        <ecNumber evidence="2 10">1.17.4.1</ecNumber>
    </recommendedName>
</protein>
<keyword evidence="3" id="KW-0021">Allosteric enzyme</keyword>